<dbReference type="GO" id="GO:0016987">
    <property type="term" value="F:sigma factor activity"/>
    <property type="evidence" value="ECO:0007669"/>
    <property type="project" value="UniProtKB-KW"/>
</dbReference>
<keyword evidence="8" id="KW-1185">Reference proteome</keyword>
<evidence type="ECO:0000256" key="3">
    <source>
        <dbReference type="ARBA" id="ARBA00023125"/>
    </source>
</evidence>
<reference evidence="7 8" key="1">
    <citation type="submission" date="2016-10" db="EMBL/GenBank/DDBJ databases">
        <authorList>
            <person name="de Groot N.N."/>
        </authorList>
    </citation>
    <scope>NUCLEOTIDE SEQUENCE [LARGE SCALE GENOMIC DNA]</scope>
    <source>
        <strain evidence="7 8">DSM 9179</strain>
    </source>
</reference>
<dbReference type="RefSeq" id="WP_170841236.1">
    <property type="nucleotide sequence ID" value="NZ_FOJI01000001.1"/>
</dbReference>
<keyword evidence="1" id="KW-0805">Transcription regulation</keyword>
<dbReference type="PANTHER" id="PTHR30603:SF47">
    <property type="entry name" value="RNA POLYMERASE SIGMA FACTOR SIGD, CHLOROPLASTIC"/>
    <property type="match status" value="1"/>
</dbReference>
<dbReference type="InterPro" id="IPR050239">
    <property type="entry name" value="Sigma-70_RNA_pol_init_factors"/>
</dbReference>
<evidence type="ECO:0000313" key="7">
    <source>
        <dbReference type="EMBL" id="SEV81722.1"/>
    </source>
</evidence>
<dbReference type="InterPro" id="IPR007630">
    <property type="entry name" value="RNA_pol_sigma70_r4"/>
</dbReference>
<dbReference type="InterPro" id="IPR013325">
    <property type="entry name" value="RNA_pol_sigma_r2"/>
</dbReference>
<dbReference type="Pfam" id="PF04545">
    <property type="entry name" value="Sigma70_r4"/>
    <property type="match status" value="1"/>
</dbReference>
<evidence type="ECO:0000259" key="5">
    <source>
        <dbReference type="Pfam" id="PF04542"/>
    </source>
</evidence>
<dbReference type="Proteomes" id="UP000199701">
    <property type="component" value="Unassembled WGS sequence"/>
</dbReference>
<dbReference type="PANTHER" id="PTHR30603">
    <property type="entry name" value="RNA POLYMERASE SIGMA FACTOR RPO"/>
    <property type="match status" value="1"/>
</dbReference>
<organism evidence="7 8">
    <name type="scientific">[Clostridium] fimetarium</name>
    <dbReference type="NCBI Taxonomy" id="99656"/>
    <lineage>
        <taxon>Bacteria</taxon>
        <taxon>Bacillati</taxon>
        <taxon>Bacillota</taxon>
        <taxon>Clostridia</taxon>
        <taxon>Lachnospirales</taxon>
        <taxon>Lachnospiraceae</taxon>
    </lineage>
</organism>
<evidence type="ECO:0000256" key="2">
    <source>
        <dbReference type="ARBA" id="ARBA00023082"/>
    </source>
</evidence>
<dbReference type="GO" id="GO:0003677">
    <property type="term" value="F:DNA binding"/>
    <property type="evidence" value="ECO:0007669"/>
    <property type="project" value="UniProtKB-KW"/>
</dbReference>
<evidence type="ECO:0000259" key="6">
    <source>
        <dbReference type="Pfam" id="PF04545"/>
    </source>
</evidence>
<keyword evidence="2" id="KW-0731">Sigma factor</keyword>
<dbReference type="STRING" id="99656.SAMN05421659_10136"/>
<dbReference type="GO" id="GO:0006352">
    <property type="term" value="P:DNA-templated transcription initiation"/>
    <property type="evidence" value="ECO:0007669"/>
    <property type="project" value="InterPro"/>
</dbReference>
<evidence type="ECO:0000256" key="4">
    <source>
        <dbReference type="ARBA" id="ARBA00023163"/>
    </source>
</evidence>
<dbReference type="Gene3D" id="1.20.120.1810">
    <property type="match status" value="1"/>
</dbReference>
<dbReference type="PRINTS" id="PR00046">
    <property type="entry name" value="SIGMA70FCT"/>
</dbReference>
<dbReference type="InterPro" id="IPR000943">
    <property type="entry name" value="RNA_pol_sigma70"/>
</dbReference>
<dbReference type="EMBL" id="FOJI01000001">
    <property type="protein sequence ID" value="SEV81722.1"/>
    <property type="molecule type" value="Genomic_DNA"/>
</dbReference>
<accession>A0A1I0M0C1</accession>
<dbReference type="InterPro" id="IPR007627">
    <property type="entry name" value="RNA_pol_sigma70_r2"/>
</dbReference>
<gene>
    <name evidence="7" type="ORF">SAMN05421659_10136</name>
</gene>
<dbReference type="InterPro" id="IPR013324">
    <property type="entry name" value="RNA_pol_sigma_r3/r4-like"/>
</dbReference>
<name>A0A1I0M0C1_9FIRM</name>
<dbReference type="InterPro" id="IPR014284">
    <property type="entry name" value="RNA_pol_sigma-70_dom"/>
</dbReference>
<dbReference type="SUPFAM" id="SSF88946">
    <property type="entry name" value="Sigma2 domain of RNA polymerase sigma factors"/>
    <property type="match status" value="1"/>
</dbReference>
<keyword evidence="3" id="KW-0238">DNA-binding</keyword>
<dbReference type="Gene3D" id="1.20.140.160">
    <property type="match status" value="1"/>
</dbReference>
<protein>
    <submittedName>
        <fullName evidence="7">RNA polymerase primary sigma factor</fullName>
    </submittedName>
</protein>
<sequence length="296" mass="34129">MSNEELVKEIQQGINSRDNLEKLYDQNSGVIHKMAVRYSKFAEIEDLMQEAYFGIYEAAQKYRSDHEVLFITYATFWIQSAMKRYIENNGKNIRIPTRLQAKVYEYKKFISSYKRQSNKEPTDIEICEALNIKSKALKTVRQTIQEVNDLDSLDRDVVSEDGGMSLVDSIPDSVNIEDDVINRIMETDLKTQLWKIVESNVTERENKVILDRYKGNMTLAAIGMSFGVTREGIRQTELKAMRKLRTVGVSKDISEKFEVNYARAYGGSVSGFKRDWTSSTERAALGNLEIERLMYS</sequence>
<evidence type="ECO:0000256" key="1">
    <source>
        <dbReference type="ARBA" id="ARBA00023015"/>
    </source>
</evidence>
<dbReference type="NCBIfam" id="TIGR02937">
    <property type="entry name" value="sigma70-ECF"/>
    <property type="match status" value="1"/>
</dbReference>
<dbReference type="SUPFAM" id="SSF88659">
    <property type="entry name" value="Sigma3 and sigma4 domains of RNA polymerase sigma factors"/>
    <property type="match status" value="2"/>
</dbReference>
<keyword evidence="4" id="KW-0804">Transcription</keyword>
<feature type="domain" description="RNA polymerase sigma-70 region 4" evidence="6">
    <location>
        <begin position="202"/>
        <end position="245"/>
    </location>
</feature>
<dbReference type="Pfam" id="PF04542">
    <property type="entry name" value="Sigma70_r2"/>
    <property type="match status" value="1"/>
</dbReference>
<proteinExistence type="predicted"/>
<dbReference type="AlphaFoldDB" id="A0A1I0M0C1"/>
<evidence type="ECO:0000313" key="8">
    <source>
        <dbReference type="Proteomes" id="UP000199701"/>
    </source>
</evidence>
<feature type="domain" description="RNA polymerase sigma-70 region 2" evidence="5">
    <location>
        <begin position="23"/>
        <end position="90"/>
    </location>
</feature>